<dbReference type="EMBL" id="AP019307">
    <property type="protein sequence ID" value="BBH16813.1"/>
    <property type="molecule type" value="Genomic_DNA"/>
</dbReference>
<dbReference type="Proteomes" id="UP000271573">
    <property type="component" value="Chromosome"/>
</dbReference>
<proteinExistence type="predicted"/>
<keyword evidence="1" id="KW-1133">Transmembrane helix</keyword>
<accession>A0A3G9IWS8</accession>
<keyword evidence="3" id="KW-1185">Reference proteome</keyword>
<reference evidence="2 3" key="1">
    <citation type="submission" date="2018-11" db="EMBL/GenBank/DDBJ databases">
        <title>Complete genome sequence of Nocardioides baekrokdamisoli strain KCTC 39748.</title>
        <authorList>
            <person name="Kang S.W."/>
            <person name="Lee K.C."/>
            <person name="Kim K.K."/>
            <person name="Kim J.S."/>
            <person name="Kim D.S."/>
            <person name="Ko S.H."/>
            <person name="Yang S.H."/>
            <person name="Shin Y.K."/>
            <person name="Lee J.S."/>
        </authorList>
    </citation>
    <scope>NUCLEOTIDE SEQUENCE [LARGE SCALE GENOMIC DNA]</scope>
    <source>
        <strain evidence="2 3">KCTC 39748</strain>
    </source>
</reference>
<protein>
    <submittedName>
        <fullName evidence="2">Uncharacterized protein</fullName>
    </submittedName>
</protein>
<feature type="transmembrane region" description="Helical" evidence="1">
    <location>
        <begin position="47"/>
        <end position="70"/>
    </location>
</feature>
<evidence type="ECO:0000313" key="3">
    <source>
        <dbReference type="Proteomes" id="UP000271573"/>
    </source>
</evidence>
<organism evidence="2 3">
    <name type="scientific">Nocardioides baekrokdamisoli</name>
    <dbReference type="NCBI Taxonomy" id="1804624"/>
    <lineage>
        <taxon>Bacteria</taxon>
        <taxon>Bacillati</taxon>
        <taxon>Actinomycetota</taxon>
        <taxon>Actinomycetes</taxon>
        <taxon>Propionibacteriales</taxon>
        <taxon>Nocardioidaceae</taxon>
        <taxon>Nocardioides</taxon>
    </lineage>
</organism>
<feature type="transmembrane region" description="Helical" evidence="1">
    <location>
        <begin position="12"/>
        <end position="35"/>
    </location>
</feature>
<dbReference type="KEGG" id="nbe:Back2_11000"/>
<gene>
    <name evidence="2" type="ORF">Back2_11000</name>
</gene>
<dbReference type="AlphaFoldDB" id="A0A3G9IWS8"/>
<keyword evidence="1" id="KW-0472">Membrane</keyword>
<dbReference type="RefSeq" id="WP_125567485.1">
    <property type="nucleotide sequence ID" value="NZ_AP019307.1"/>
</dbReference>
<dbReference type="OrthoDB" id="3790918at2"/>
<evidence type="ECO:0000256" key="1">
    <source>
        <dbReference type="SAM" id="Phobius"/>
    </source>
</evidence>
<name>A0A3G9IWS8_9ACTN</name>
<evidence type="ECO:0000313" key="2">
    <source>
        <dbReference type="EMBL" id="BBH16813.1"/>
    </source>
</evidence>
<keyword evidence="1" id="KW-0812">Transmembrane</keyword>
<sequence>MFPGLPLPTQIALIAIELLVFGAWMAAWFSAIFTPTEVWSASGQRKWVIVLALIFLGPLLASLAYWLGFWRALRRRTFVREPLSG</sequence>